<proteinExistence type="predicted"/>
<dbReference type="GO" id="GO:0045348">
    <property type="term" value="P:positive regulation of MHC class II biosynthetic process"/>
    <property type="evidence" value="ECO:0007669"/>
    <property type="project" value="TreeGrafter"/>
</dbReference>
<keyword evidence="2" id="KW-0677">Repeat</keyword>
<organism evidence="5 6">
    <name type="scientific">Hucho hucho</name>
    <name type="common">huchen</name>
    <dbReference type="NCBI Taxonomy" id="62062"/>
    <lineage>
        <taxon>Eukaryota</taxon>
        <taxon>Metazoa</taxon>
        <taxon>Chordata</taxon>
        <taxon>Craniata</taxon>
        <taxon>Vertebrata</taxon>
        <taxon>Euteleostomi</taxon>
        <taxon>Actinopterygii</taxon>
        <taxon>Neopterygii</taxon>
        <taxon>Teleostei</taxon>
        <taxon>Protacanthopterygii</taxon>
        <taxon>Salmoniformes</taxon>
        <taxon>Salmonidae</taxon>
        <taxon>Salmoninae</taxon>
        <taxon>Hucho</taxon>
    </lineage>
</organism>
<keyword evidence="1" id="KW-0433">Leucine-rich repeat</keyword>
<dbReference type="GO" id="GO:0045345">
    <property type="term" value="P:positive regulation of MHC class I biosynthetic process"/>
    <property type="evidence" value="ECO:0007669"/>
    <property type="project" value="TreeGrafter"/>
</dbReference>
<feature type="compositionally biased region" description="Basic and acidic residues" evidence="3">
    <location>
        <begin position="417"/>
        <end position="430"/>
    </location>
</feature>
<dbReference type="InterPro" id="IPR027417">
    <property type="entry name" value="P-loop_NTPase"/>
</dbReference>
<dbReference type="Pfam" id="PF05729">
    <property type="entry name" value="NACHT"/>
    <property type="match status" value="1"/>
</dbReference>
<dbReference type="Gene3D" id="3.40.50.300">
    <property type="entry name" value="P-loop containing nucleotide triphosphate hydrolases"/>
    <property type="match status" value="1"/>
</dbReference>
<keyword evidence="6" id="KW-1185">Reference proteome</keyword>
<dbReference type="InterPro" id="IPR008095">
    <property type="entry name" value="MHC_II_transact"/>
</dbReference>
<name>A0A4W5LC31_9TELE</name>
<evidence type="ECO:0000259" key="4">
    <source>
        <dbReference type="PROSITE" id="PS50837"/>
    </source>
</evidence>
<reference evidence="5" key="3">
    <citation type="submission" date="2025-09" db="UniProtKB">
        <authorList>
            <consortium name="Ensembl"/>
        </authorList>
    </citation>
    <scope>IDENTIFICATION</scope>
</reference>
<evidence type="ECO:0000313" key="6">
    <source>
        <dbReference type="Proteomes" id="UP000314982"/>
    </source>
</evidence>
<dbReference type="PANTHER" id="PTHR47189:SF1">
    <property type="entry name" value="MHC CLASS II TRANSACTIVATOR"/>
    <property type="match status" value="1"/>
</dbReference>
<reference evidence="6" key="1">
    <citation type="submission" date="2018-06" db="EMBL/GenBank/DDBJ databases">
        <title>Genome assembly of Danube salmon.</title>
        <authorList>
            <person name="Macqueen D.J."/>
            <person name="Gundappa M.K."/>
        </authorList>
    </citation>
    <scope>NUCLEOTIDE SEQUENCE [LARGE SCALE GENOMIC DNA]</scope>
</reference>
<sequence>MEAGLSLASHYVDVRLVRRQTLIGSGKNANKCLEKDLVVIGDAERRLGSLARSQVFETSTGAKPKRSIVLLGNAGMGKSTLIKRLCVDWSDGLLPQFDFVFLLDGKALTLPPEPTYSLQSLLLHLSSSSSPIPSTCPHPQDVFNQVLSVPERVLVIFDGFEVVRDLEGLLQCPADDSKGETYSVRQLFSGLLQRKLLPGCSLLLSARPRGNVSGLLRRADSLLELSGFSPPDIERYLGLYFSGHSLETPASHPIPVPTSDSVPAPDPVPTSDSVPAPVPTSDSVPAPVLVLALARLHSQPYLLSVCWNPALCHMVCLLLEHWEGSEPVPSTLTGLCHRVLALKTRLHTPKKTRCQTLPQTQTQAHTHIPKHSQKHVLKHTQNRTPTHIHTRSRSQSQIQLEEEKREEEEREEGENEREERNEEEREEEENRCVLSELSGLAWQGVKGQSSLLTLTLENTVYVRLRWFGLKTGLVHSNWPGGGGHGDGDDTSSDNILSWAHPFLQSFLGGAHLSVSSCVSDRALLAQILPQVELLFRIKLCLFICPI</sequence>
<feature type="compositionally biased region" description="Acidic residues" evidence="3">
    <location>
        <begin position="404"/>
        <end position="416"/>
    </location>
</feature>
<protein>
    <recommendedName>
        <fullName evidence="4">NACHT domain-containing protein</fullName>
    </recommendedName>
</protein>
<feature type="region of interest" description="Disordered" evidence="3">
    <location>
        <begin position="351"/>
        <end position="430"/>
    </location>
</feature>
<dbReference type="PANTHER" id="PTHR47189">
    <property type="entry name" value="MHC CLASS II TRANSACTIVATOR"/>
    <property type="match status" value="1"/>
</dbReference>
<reference evidence="5" key="2">
    <citation type="submission" date="2025-08" db="UniProtKB">
        <authorList>
            <consortium name="Ensembl"/>
        </authorList>
    </citation>
    <scope>IDENTIFICATION</scope>
</reference>
<dbReference type="AlphaFoldDB" id="A0A4W5LC31"/>
<dbReference type="PROSITE" id="PS50837">
    <property type="entry name" value="NACHT"/>
    <property type="match status" value="1"/>
</dbReference>
<dbReference type="Proteomes" id="UP000314982">
    <property type="component" value="Unassembled WGS sequence"/>
</dbReference>
<accession>A0A4W5LC31</accession>
<dbReference type="GO" id="GO:0005524">
    <property type="term" value="F:ATP binding"/>
    <property type="evidence" value="ECO:0007669"/>
    <property type="project" value="InterPro"/>
</dbReference>
<feature type="compositionally biased region" description="Basic residues" evidence="3">
    <location>
        <begin position="367"/>
        <end position="392"/>
    </location>
</feature>
<feature type="region of interest" description="Disordered" evidence="3">
    <location>
        <begin position="252"/>
        <end position="279"/>
    </location>
</feature>
<dbReference type="SUPFAM" id="SSF52540">
    <property type="entry name" value="P-loop containing nucleoside triphosphate hydrolases"/>
    <property type="match status" value="1"/>
</dbReference>
<dbReference type="Ensembl" id="ENSHHUT00000024322.1">
    <property type="protein sequence ID" value="ENSHHUP00000023436.1"/>
    <property type="gene ID" value="ENSHHUG00000014705.1"/>
</dbReference>
<dbReference type="GeneTree" id="ENSGT00940000161578"/>
<evidence type="ECO:0000256" key="3">
    <source>
        <dbReference type="SAM" id="MobiDB-lite"/>
    </source>
</evidence>
<dbReference type="STRING" id="62062.ENSHHUP00000023436"/>
<evidence type="ECO:0000313" key="5">
    <source>
        <dbReference type="Ensembl" id="ENSHHUP00000023436.1"/>
    </source>
</evidence>
<dbReference type="PRINTS" id="PR01719">
    <property type="entry name" value="MHCIIACTVATR"/>
</dbReference>
<feature type="domain" description="NACHT" evidence="4">
    <location>
        <begin position="66"/>
        <end position="208"/>
    </location>
</feature>
<dbReference type="FunFam" id="3.40.50.300:FF:001028">
    <property type="entry name" value="Class II major histocompatibility complex transactivator"/>
    <property type="match status" value="1"/>
</dbReference>
<feature type="compositionally biased region" description="Polar residues" evidence="3">
    <location>
        <begin position="354"/>
        <end position="365"/>
    </location>
</feature>
<evidence type="ECO:0000256" key="1">
    <source>
        <dbReference type="ARBA" id="ARBA00022614"/>
    </source>
</evidence>
<dbReference type="GO" id="GO:0045944">
    <property type="term" value="P:positive regulation of transcription by RNA polymerase II"/>
    <property type="evidence" value="ECO:0007669"/>
    <property type="project" value="TreeGrafter"/>
</dbReference>
<evidence type="ECO:0000256" key="2">
    <source>
        <dbReference type="ARBA" id="ARBA00022737"/>
    </source>
</evidence>
<dbReference type="InterPro" id="IPR007111">
    <property type="entry name" value="NACHT_NTPase"/>
</dbReference>